<dbReference type="Gene3D" id="3.40.640.10">
    <property type="entry name" value="Type I PLP-dependent aspartate aminotransferase-like (Major domain)"/>
    <property type="match status" value="1"/>
</dbReference>
<dbReference type="GO" id="GO:0008483">
    <property type="term" value="F:transaminase activity"/>
    <property type="evidence" value="ECO:0007669"/>
    <property type="project" value="UniProtKB-KW"/>
</dbReference>
<dbReference type="Proteomes" id="UP000078287">
    <property type="component" value="Unassembled WGS sequence"/>
</dbReference>
<dbReference type="Gene3D" id="3.90.1150.10">
    <property type="entry name" value="Aspartate Aminotransferase, domain 1"/>
    <property type="match status" value="1"/>
</dbReference>
<dbReference type="PANTHER" id="PTHR45744:SF2">
    <property type="entry name" value="TYROSINE AMINOTRANSFERASE"/>
    <property type="match status" value="1"/>
</dbReference>
<comment type="caution">
    <text evidence="2">The sequence shown here is derived from an EMBL/GenBank/DDBJ whole genome shotgun (WGS) entry which is preliminary data.</text>
</comment>
<name>A0A178M8M7_9CHLR</name>
<protein>
    <submittedName>
        <fullName evidence="2">Aminotransferase class I/II</fullName>
    </submittedName>
</protein>
<dbReference type="AlphaFoldDB" id="A0A178M8M7"/>
<feature type="domain" description="Aminotransferase class I/classII large" evidence="1">
    <location>
        <begin position="27"/>
        <end position="350"/>
    </location>
</feature>
<dbReference type="PANTHER" id="PTHR45744">
    <property type="entry name" value="TYROSINE AMINOTRANSFERASE"/>
    <property type="match status" value="1"/>
</dbReference>
<gene>
    <name evidence="2" type="ORF">A6A03_02815</name>
</gene>
<reference evidence="2 3" key="1">
    <citation type="submission" date="2016-04" db="EMBL/GenBank/DDBJ databases">
        <title>Chloroflexus islandicus sp. nov., a thermophilic filamentous anoxygenic phototrophic bacterium from geyser Strokkur (Iceland).</title>
        <authorList>
            <person name="Gaisin V.A."/>
            <person name="Kalashnikov A.M."/>
            <person name="Sukhacheva M.V."/>
            <person name="Grouzdev D.S."/>
            <person name="Ivanov T.M."/>
            <person name="Kuznetsov B."/>
            <person name="Gorlenko V.M."/>
        </authorList>
    </citation>
    <scope>NUCLEOTIDE SEQUENCE [LARGE SCALE GENOMIC DNA]</scope>
    <source>
        <strain evidence="3">isl-2</strain>
    </source>
</reference>
<dbReference type="SUPFAM" id="SSF53383">
    <property type="entry name" value="PLP-dependent transferases"/>
    <property type="match status" value="1"/>
</dbReference>
<dbReference type="InterPro" id="IPR015422">
    <property type="entry name" value="PyrdxlP-dep_Trfase_small"/>
</dbReference>
<dbReference type="GO" id="GO:0030170">
    <property type="term" value="F:pyridoxal phosphate binding"/>
    <property type="evidence" value="ECO:0007669"/>
    <property type="project" value="InterPro"/>
</dbReference>
<proteinExistence type="predicted"/>
<dbReference type="STRING" id="1707952.A6A03_02815"/>
<keyword evidence="3" id="KW-1185">Reference proteome</keyword>
<dbReference type="InterPro" id="IPR015421">
    <property type="entry name" value="PyrdxlP-dep_Trfase_major"/>
</dbReference>
<dbReference type="RefSeq" id="WP_066788587.1">
    <property type="nucleotide sequence ID" value="NZ_LWQS01000060.1"/>
</dbReference>
<evidence type="ECO:0000259" key="1">
    <source>
        <dbReference type="Pfam" id="PF00155"/>
    </source>
</evidence>
<accession>A0A178M8M7</accession>
<dbReference type="InterPro" id="IPR004839">
    <property type="entry name" value="Aminotransferase_I/II_large"/>
</dbReference>
<evidence type="ECO:0000313" key="3">
    <source>
        <dbReference type="Proteomes" id="UP000078287"/>
    </source>
</evidence>
<dbReference type="OrthoDB" id="9763453at2"/>
<organism evidence="2 3">
    <name type="scientific">Chloroflexus islandicus</name>
    <dbReference type="NCBI Taxonomy" id="1707952"/>
    <lineage>
        <taxon>Bacteria</taxon>
        <taxon>Bacillati</taxon>
        <taxon>Chloroflexota</taxon>
        <taxon>Chloroflexia</taxon>
        <taxon>Chloroflexales</taxon>
        <taxon>Chloroflexineae</taxon>
        <taxon>Chloroflexaceae</taxon>
        <taxon>Chloroflexus</taxon>
    </lineage>
</organism>
<sequence length="380" mass="41632">MAGVFAQLDLTPNRLEQARQARAARGDLIDLTSSNPTAQGLLFPPEVLATAAAAYWPARRYRPDPRGDLAAREAVAAYYARRSPPLAVTPDDIFLTASTSEAYSLLFALLADPGDNLLVPNVTYPLFEYLAALRNLELRSYQLDEERDWRINARSLRRAADERTRAILIVSPHNPTGAIVDRHIATLDLLGIPVICDEVFAPFTYGAPATPPLAALHSDLPVFTLNGISKLFALPDLKLGWIALNRPARVFAPRLELLNDTLLGANALSQFLLPTLFAEGEPFVTTMVSRVRANITFALHQFANHPRIHARPPAGGYYLFPAISGWDDEEALALYLLEQGVFVHPGYFYGEVHGCHIMISALSEPALFAAGIERLCAALA</sequence>
<keyword evidence="2" id="KW-0808">Transferase</keyword>
<dbReference type="EMBL" id="LWQS01000060">
    <property type="protein sequence ID" value="OAN45102.1"/>
    <property type="molecule type" value="Genomic_DNA"/>
</dbReference>
<dbReference type="CDD" id="cd00609">
    <property type="entry name" value="AAT_like"/>
    <property type="match status" value="1"/>
</dbReference>
<evidence type="ECO:0000313" key="2">
    <source>
        <dbReference type="EMBL" id="OAN45102.1"/>
    </source>
</evidence>
<keyword evidence="2" id="KW-0032">Aminotransferase</keyword>
<dbReference type="Pfam" id="PF00155">
    <property type="entry name" value="Aminotran_1_2"/>
    <property type="match status" value="1"/>
</dbReference>
<dbReference type="InterPro" id="IPR015424">
    <property type="entry name" value="PyrdxlP-dep_Trfase"/>
</dbReference>